<dbReference type="InterPro" id="IPR011125">
    <property type="entry name" value="Znf_HypF"/>
</dbReference>
<dbReference type="InterPro" id="IPR055128">
    <property type="entry name" value="HypF_C_2"/>
</dbReference>
<organism evidence="15 16">
    <name type="scientific">Eubacterium uniforme</name>
    <dbReference type="NCBI Taxonomy" id="39495"/>
    <lineage>
        <taxon>Bacteria</taxon>
        <taxon>Bacillati</taxon>
        <taxon>Bacillota</taxon>
        <taxon>Clostridia</taxon>
        <taxon>Eubacteriales</taxon>
        <taxon>Eubacteriaceae</taxon>
        <taxon>Eubacterium</taxon>
    </lineage>
</organism>
<dbReference type="Pfam" id="PF07503">
    <property type="entry name" value="zf-HYPF"/>
    <property type="match status" value="2"/>
</dbReference>
<evidence type="ECO:0000256" key="12">
    <source>
        <dbReference type="PROSITE-ProRule" id="PRU00520"/>
    </source>
</evidence>
<dbReference type="GO" id="GO:0003725">
    <property type="term" value="F:double-stranded RNA binding"/>
    <property type="evidence" value="ECO:0007669"/>
    <property type="project" value="InterPro"/>
</dbReference>
<evidence type="ECO:0000259" key="13">
    <source>
        <dbReference type="PROSITE" id="PS51160"/>
    </source>
</evidence>
<dbReference type="Gene3D" id="3.30.420.360">
    <property type="match status" value="1"/>
</dbReference>
<keyword evidence="8" id="KW-0863">Zinc-finger</keyword>
<evidence type="ECO:0000256" key="10">
    <source>
        <dbReference type="ARBA" id="ARBA00047645"/>
    </source>
</evidence>
<evidence type="ECO:0000256" key="4">
    <source>
        <dbReference type="ARBA" id="ARBA00012150"/>
    </source>
</evidence>
<evidence type="ECO:0000256" key="8">
    <source>
        <dbReference type="ARBA" id="ARBA00022771"/>
    </source>
</evidence>
<keyword evidence="6" id="KW-0436">Ligase</keyword>
<dbReference type="STRING" id="39495.SAMN02745111_00619"/>
<name>A0A1T4VD18_9FIRM</name>
<feature type="domain" description="YrdC-like" evidence="14">
    <location>
        <begin position="248"/>
        <end position="440"/>
    </location>
</feature>
<evidence type="ECO:0000256" key="2">
    <source>
        <dbReference type="ARBA" id="ARBA00005614"/>
    </source>
</evidence>
<evidence type="ECO:0000313" key="16">
    <source>
        <dbReference type="Proteomes" id="UP000190814"/>
    </source>
</evidence>
<dbReference type="PROSITE" id="PS51160">
    <property type="entry name" value="ACYLPHOSPHATASE_3"/>
    <property type="match status" value="1"/>
</dbReference>
<dbReference type="GO" id="GO:0016874">
    <property type="term" value="F:ligase activity"/>
    <property type="evidence" value="ECO:0007669"/>
    <property type="project" value="UniProtKB-KW"/>
</dbReference>
<dbReference type="InterPro" id="IPR036046">
    <property type="entry name" value="Acylphosphatase-like_dom_sf"/>
</dbReference>
<evidence type="ECO:0000256" key="9">
    <source>
        <dbReference type="ARBA" id="ARBA00022833"/>
    </source>
</evidence>
<dbReference type="Gene3D" id="3.30.110.120">
    <property type="match status" value="1"/>
</dbReference>
<dbReference type="Pfam" id="PF00708">
    <property type="entry name" value="Acylphosphatase"/>
    <property type="match status" value="1"/>
</dbReference>
<dbReference type="GO" id="GO:0016743">
    <property type="term" value="F:carboxyl- or carbamoyltransferase activity"/>
    <property type="evidence" value="ECO:0007669"/>
    <property type="project" value="InterPro"/>
</dbReference>
<comment type="catalytic activity">
    <reaction evidence="11">
        <text>C-terminal L-cysteinyl-[HypE protein] + carbamoyl phosphate + ATP + H2O = C-terminal S-carboxamide-L-cysteinyl-[HypE protein] + AMP + phosphate + diphosphate + H(+)</text>
        <dbReference type="Rhea" id="RHEA:55636"/>
        <dbReference type="Rhea" id="RHEA-COMP:14247"/>
        <dbReference type="Rhea" id="RHEA-COMP:14392"/>
        <dbReference type="ChEBI" id="CHEBI:15377"/>
        <dbReference type="ChEBI" id="CHEBI:15378"/>
        <dbReference type="ChEBI" id="CHEBI:30616"/>
        <dbReference type="ChEBI" id="CHEBI:33019"/>
        <dbReference type="ChEBI" id="CHEBI:43474"/>
        <dbReference type="ChEBI" id="CHEBI:58228"/>
        <dbReference type="ChEBI" id="CHEBI:76913"/>
        <dbReference type="ChEBI" id="CHEBI:139126"/>
        <dbReference type="ChEBI" id="CHEBI:456215"/>
    </reaction>
</comment>
<feature type="active site" evidence="12">
    <location>
        <position position="22"/>
    </location>
</feature>
<dbReference type="Proteomes" id="UP000190814">
    <property type="component" value="Unassembled WGS sequence"/>
</dbReference>
<dbReference type="PROSITE" id="PS51163">
    <property type="entry name" value="YRDC"/>
    <property type="match status" value="1"/>
</dbReference>
<reference evidence="15 16" key="1">
    <citation type="submission" date="2017-02" db="EMBL/GenBank/DDBJ databases">
        <authorList>
            <person name="Peterson S.W."/>
        </authorList>
    </citation>
    <scope>NUCLEOTIDE SEQUENCE [LARGE SCALE GENOMIC DNA]</scope>
    <source>
        <strain evidence="15 16">ATCC 35992</strain>
    </source>
</reference>
<dbReference type="InterPro" id="IPR051060">
    <property type="entry name" value="Carbamoyltrans_HypF-like"/>
</dbReference>
<evidence type="ECO:0000256" key="1">
    <source>
        <dbReference type="ARBA" id="ARBA00004711"/>
    </source>
</evidence>
<dbReference type="InterPro" id="IPR041440">
    <property type="entry name" value="HypF_C"/>
</dbReference>
<dbReference type="NCBIfam" id="TIGR00143">
    <property type="entry name" value="hypF"/>
    <property type="match status" value="1"/>
</dbReference>
<dbReference type="PROSITE" id="PS00150">
    <property type="entry name" value="ACYLPHOSPHATASE_1"/>
    <property type="match status" value="1"/>
</dbReference>
<keyword evidence="9" id="KW-0862">Zinc</keyword>
<keyword evidence="12" id="KW-0378">Hydrolase</keyword>
<evidence type="ECO:0000256" key="5">
    <source>
        <dbReference type="ARBA" id="ARBA00015991"/>
    </source>
</evidence>
<dbReference type="Gene3D" id="3.30.420.40">
    <property type="match status" value="1"/>
</dbReference>
<proteinExistence type="inferred from homology"/>
<dbReference type="GO" id="GO:0003998">
    <property type="term" value="F:acylphosphatase activity"/>
    <property type="evidence" value="ECO:0007669"/>
    <property type="project" value="UniProtKB-EC"/>
</dbReference>
<dbReference type="GO" id="GO:0051604">
    <property type="term" value="P:protein maturation"/>
    <property type="evidence" value="ECO:0007669"/>
    <property type="project" value="TreeGrafter"/>
</dbReference>
<evidence type="ECO:0000256" key="6">
    <source>
        <dbReference type="ARBA" id="ARBA00022598"/>
    </source>
</evidence>
<dbReference type="InterPro" id="IPR006070">
    <property type="entry name" value="Sua5-like_dom"/>
</dbReference>
<evidence type="ECO:0000259" key="14">
    <source>
        <dbReference type="PROSITE" id="PS51163"/>
    </source>
</evidence>
<protein>
    <recommendedName>
        <fullName evidence="5 12">acylphosphatase</fullName>
        <ecNumber evidence="4 12">3.6.1.7</ecNumber>
    </recommendedName>
</protein>
<dbReference type="PANTHER" id="PTHR42959">
    <property type="entry name" value="CARBAMOYLTRANSFERASE"/>
    <property type="match status" value="1"/>
</dbReference>
<dbReference type="Pfam" id="PF01300">
    <property type="entry name" value="Sua5_yciO_yrdC"/>
    <property type="match status" value="1"/>
</dbReference>
<dbReference type="RefSeq" id="WP_078765512.1">
    <property type="nucleotide sequence ID" value="NZ_FUXZ01000004.1"/>
</dbReference>
<dbReference type="EMBL" id="FUXZ01000004">
    <property type="protein sequence ID" value="SKA62461.1"/>
    <property type="molecule type" value="Genomic_DNA"/>
</dbReference>
<accession>A0A1T4VD18</accession>
<dbReference type="SUPFAM" id="SSF54975">
    <property type="entry name" value="Acylphosphatase/BLUF domain-like"/>
    <property type="match status" value="1"/>
</dbReference>
<dbReference type="Pfam" id="PF22521">
    <property type="entry name" value="HypF_C_2"/>
    <property type="match status" value="1"/>
</dbReference>
<dbReference type="UniPathway" id="UPA00335"/>
<dbReference type="PANTHER" id="PTHR42959:SF1">
    <property type="entry name" value="CARBAMOYLTRANSFERASE HYPF"/>
    <property type="match status" value="1"/>
</dbReference>
<comment type="similarity">
    <text evidence="2">Belongs to the acylphosphatase family.</text>
</comment>
<dbReference type="GO" id="GO:0008270">
    <property type="term" value="F:zinc ion binding"/>
    <property type="evidence" value="ECO:0007669"/>
    <property type="project" value="UniProtKB-KW"/>
</dbReference>
<dbReference type="InterPro" id="IPR017968">
    <property type="entry name" value="Acylphosphatase_CS"/>
</dbReference>
<comment type="catalytic activity">
    <reaction evidence="10 12">
        <text>an acyl phosphate + H2O = a carboxylate + phosphate + H(+)</text>
        <dbReference type="Rhea" id="RHEA:14965"/>
        <dbReference type="ChEBI" id="CHEBI:15377"/>
        <dbReference type="ChEBI" id="CHEBI:15378"/>
        <dbReference type="ChEBI" id="CHEBI:29067"/>
        <dbReference type="ChEBI" id="CHEBI:43474"/>
        <dbReference type="ChEBI" id="CHEBI:59918"/>
        <dbReference type="EC" id="3.6.1.7"/>
    </reaction>
</comment>
<dbReference type="OrthoDB" id="9808093at2"/>
<feature type="domain" description="Acylphosphatase-like" evidence="13">
    <location>
        <begin position="7"/>
        <end position="102"/>
    </location>
</feature>
<keyword evidence="7" id="KW-0479">Metal-binding</keyword>
<dbReference type="EC" id="3.6.1.7" evidence="4 12"/>
<dbReference type="PIRSF" id="PIRSF006256">
    <property type="entry name" value="CMPcnvr_hdrg_mat"/>
    <property type="match status" value="1"/>
</dbReference>
<keyword evidence="16" id="KW-1185">Reference proteome</keyword>
<dbReference type="InterPro" id="IPR004421">
    <property type="entry name" value="Carbamoyltransferase_HypF"/>
</dbReference>
<evidence type="ECO:0000256" key="3">
    <source>
        <dbReference type="ARBA" id="ARBA00008097"/>
    </source>
</evidence>
<evidence type="ECO:0000256" key="11">
    <source>
        <dbReference type="ARBA" id="ARBA00048220"/>
    </source>
</evidence>
<feature type="active site" evidence="12">
    <location>
        <position position="40"/>
    </location>
</feature>
<dbReference type="InterPro" id="IPR001792">
    <property type="entry name" value="Acylphosphatase-like_dom"/>
</dbReference>
<comment type="pathway">
    <text evidence="1">Protein modification; [NiFe] hydrogenase maturation.</text>
</comment>
<dbReference type="Gene3D" id="3.90.870.50">
    <property type="match status" value="1"/>
</dbReference>
<comment type="similarity">
    <text evidence="3">Belongs to the carbamoyltransferase HypF family.</text>
</comment>
<evidence type="ECO:0000256" key="7">
    <source>
        <dbReference type="ARBA" id="ARBA00022723"/>
    </source>
</evidence>
<dbReference type="AlphaFoldDB" id="A0A1T4VD18"/>
<evidence type="ECO:0000313" key="15">
    <source>
        <dbReference type="EMBL" id="SKA62461.1"/>
    </source>
</evidence>
<dbReference type="Pfam" id="PF17788">
    <property type="entry name" value="HypF_C"/>
    <property type="match status" value="1"/>
</dbReference>
<gene>
    <name evidence="15" type="ORF">SAMN02745111_00619</name>
</gene>
<sequence length="850" mass="96315">MKKDKIIKHIKVYGIVQGVGFRPTVSRHAMESKITGSVCNRGPYVEIYACGTYEEIEMFLDLLKHKPPKRSAILKIDVKDVLSDDENYNKYLNDTNEFEIIESKKTAGEIYVSPDIAICDECKEELYDKSNRRYLHPFINCTSCGPRLTILDNLPYDRHRTSMKIFPMCKECDSEYHSSESRRYDAQPVCCNDCGPAYYMLDMETGKPESDFLEIVKVQKDVSVKDKSLNMITKNTSYKFKNIGEYSLNTIKRAREIIRDGKIIAVKGIGGFHLCCDGTDDEAVKRLRMLKNRPVKPFAVMMKNMDVVNRECVIDENQKEILDGYQKPILLLNKKNSDETKLANSISIDNESVGVMLPYAPVQMLLFDAGDDDEFTDILVMTSGNVSGAPISHNDEEAYTEIRGFVDAILTNNRDIRIRTDDSVMDFFMGEPMMIRRSRGYAPIPYMTSSDFKGEVLAIGGELKNTFCIAKNNIFYPSSYVGDLADYRTVKALKDSIKRMLDLLECKPEIIVCDKHPKYNSTMVAEELSEELGIKIEYVQHHYAHILSNMGCNDFLEENIGVSFDGTGYGDDDTIWGGEILTCNLDGFTRETHIKPFFQMGGDSSSKEGVKIAVSIIFSMFEKEEAYECIEKLNLCEKKDLNLLYMMFDKKMNGVNSTSMGRLFDAISAVLGIRNKSTFEGESAIYLEYAAEKYLDSRNVKPEYKNKDCMDKYDAINELTSKIVDGYDTEFLCKNNGFTYEDINETDKLYADIIKLKLEGKDSGELSFLFHKKISEMVVASVKTISRKNNIKTVTLSGGVFQNKLLTYLTKGALEKEGFKVLTHKLLPANDGGIALGQALYGMNKITKNN</sequence>
<dbReference type="InterPro" id="IPR017945">
    <property type="entry name" value="DHBP_synth_RibB-like_a/b_dom"/>
</dbReference>
<dbReference type="SUPFAM" id="SSF55821">
    <property type="entry name" value="YrdC/RibB"/>
    <property type="match status" value="1"/>
</dbReference>